<dbReference type="EMBL" id="JACJTC010000026">
    <property type="protein sequence ID" value="MBD2615417.1"/>
    <property type="molecule type" value="Genomic_DNA"/>
</dbReference>
<evidence type="ECO:0000313" key="4">
    <source>
        <dbReference type="Proteomes" id="UP000606396"/>
    </source>
</evidence>
<feature type="transmembrane region" description="Helical" evidence="2">
    <location>
        <begin position="86"/>
        <end position="105"/>
    </location>
</feature>
<keyword evidence="2" id="KW-1133">Transmembrane helix</keyword>
<keyword evidence="4" id="KW-1185">Reference proteome</keyword>
<proteinExistence type="predicted"/>
<evidence type="ECO:0000256" key="1">
    <source>
        <dbReference type="SAM" id="Coils"/>
    </source>
</evidence>
<feature type="transmembrane region" description="Helical" evidence="2">
    <location>
        <begin position="144"/>
        <end position="163"/>
    </location>
</feature>
<dbReference type="RefSeq" id="WP_190952126.1">
    <property type="nucleotide sequence ID" value="NZ_JACJTC010000026.1"/>
</dbReference>
<evidence type="ECO:0000313" key="3">
    <source>
        <dbReference type="EMBL" id="MBD2615417.1"/>
    </source>
</evidence>
<feature type="coiled-coil region" evidence="1">
    <location>
        <begin position="16"/>
        <end position="43"/>
    </location>
</feature>
<evidence type="ECO:0000256" key="2">
    <source>
        <dbReference type="SAM" id="Phobius"/>
    </source>
</evidence>
<gene>
    <name evidence="3" type="ORF">H6G94_29905</name>
</gene>
<keyword evidence="2" id="KW-0812">Transmembrane</keyword>
<keyword evidence="2" id="KW-0472">Membrane</keyword>
<feature type="transmembrane region" description="Helical" evidence="2">
    <location>
        <begin position="175"/>
        <end position="196"/>
    </location>
</feature>
<dbReference type="Proteomes" id="UP000606396">
    <property type="component" value="Unassembled WGS sequence"/>
</dbReference>
<comment type="caution">
    <text evidence="3">The sequence shown here is derived from an EMBL/GenBank/DDBJ whole genome shotgun (WGS) entry which is preliminary data.</text>
</comment>
<sequence length="205" mass="23171">MTIKKGVRSYKNTEHYKKVKQAEAELNKRIQEKSTEIKEEYQETYLGLFGWISVLLLLGVALFNGVPFYFVLLVLIFFVFPIFCKYYGVIVGGFTIFSGIKLFFSGQYFTVVPVFPFTIYNPPLSYFCLGWGLLIASRCSRSKLGFLLGTVNLLGGVFGFLSFRKIIYIAAPGYWGSAISGILTICLGCSMIKVILDSWFKPRSV</sequence>
<protein>
    <recommendedName>
        <fullName evidence="5">Energy-coupling factor transport system substrate-specific component</fullName>
    </recommendedName>
</protein>
<organism evidence="3 4">
    <name type="scientific">Nostoc punctiforme FACHB-252</name>
    <dbReference type="NCBI Taxonomy" id="1357509"/>
    <lineage>
        <taxon>Bacteria</taxon>
        <taxon>Bacillati</taxon>
        <taxon>Cyanobacteriota</taxon>
        <taxon>Cyanophyceae</taxon>
        <taxon>Nostocales</taxon>
        <taxon>Nostocaceae</taxon>
        <taxon>Nostoc</taxon>
    </lineage>
</organism>
<feature type="transmembrane region" description="Helical" evidence="2">
    <location>
        <begin position="117"/>
        <end position="137"/>
    </location>
</feature>
<name>A0ABR8HJT5_NOSPU</name>
<keyword evidence="1" id="KW-0175">Coiled coil</keyword>
<feature type="transmembrane region" description="Helical" evidence="2">
    <location>
        <begin position="48"/>
        <end position="79"/>
    </location>
</feature>
<reference evidence="3 4" key="1">
    <citation type="journal article" date="2020" name="ISME J.">
        <title>Comparative genomics reveals insights into cyanobacterial evolution and habitat adaptation.</title>
        <authorList>
            <person name="Chen M.Y."/>
            <person name="Teng W.K."/>
            <person name="Zhao L."/>
            <person name="Hu C.X."/>
            <person name="Zhou Y.K."/>
            <person name="Han B.P."/>
            <person name="Song L.R."/>
            <person name="Shu W.S."/>
        </authorList>
    </citation>
    <scope>NUCLEOTIDE SEQUENCE [LARGE SCALE GENOMIC DNA]</scope>
    <source>
        <strain evidence="3 4">FACHB-252</strain>
    </source>
</reference>
<accession>A0ABR8HJT5</accession>
<evidence type="ECO:0008006" key="5">
    <source>
        <dbReference type="Google" id="ProtNLM"/>
    </source>
</evidence>